<name>A0ABQ9I363_9NEOP</name>
<sequence length="133" mass="14846">MDGRDSQRAKKFASSLTYLCDATMREKQFCKDHVLLSVSTKANRVQPSTGSPDFRKWESCRTKPLVGGFFSWGSPVSPASSFRRHTIFASITLIGSQDLVVKSHPNLFPPSPPSFSISFVKTFPTLNMIILFL</sequence>
<evidence type="ECO:0000313" key="1">
    <source>
        <dbReference type="EMBL" id="KAJ8891073.1"/>
    </source>
</evidence>
<organism evidence="1 2">
    <name type="scientific">Dryococelus australis</name>
    <dbReference type="NCBI Taxonomy" id="614101"/>
    <lineage>
        <taxon>Eukaryota</taxon>
        <taxon>Metazoa</taxon>
        <taxon>Ecdysozoa</taxon>
        <taxon>Arthropoda</taxon>
        <taxon>Hexapoda</taxon>
        <taxon>Insecta</taxon>
        <taxon>Pterygota</taxon>
        <taxon>Neoptera</taxon>
        <taxon>Polyneoptera</taxon>
        <taxon>Phasmatodea</taxon>
        <taxon>Verophasmatodea</taxon>
        <taxon>Anareolatae</taxon>
        <taxon>Phasmatidae</taxon>
        <taxon>Eurycanthinae</taxon>
        <taxon>Dryococelus</taxon>
    </lineage>
</organism>
<dbReference type="Proteomes" id="UP001159363">
    <property type="component" value="Chromosome 3"/>
</dbReference>
<evidence type="ECO:0000313" key="2">
    <source>
        <dbReference type="Proteomes" id="UP001159363"/>
    </source>
</evidence>
<accession>A0ABQ9I363</accession>
<keyword evidence="2" id="KW-1185">Reference proteome</keyword>
<protein>
    <submittedName>
        <fullName evidence="1">Uncharacterized protein</fullName>
    </submittedName>
</protein>
<comment type="caution">
    <text evidence="1">The sequence shown here is derived from an EMBL/GenBank/DDBJ whole genome shotgun (WGS) entry which is preliminary data.</text>
</comment>
<reference evidence="1 2" key="1">
    <citation type="submission" date="2023-02" db="EMBL/GenBank/DDBJ databases">
        <title>LHISI_Scaffold_Assembly.</title>
        <authorList>
            <person name="Stuart O.P."/>
            <person name="Cleave R."/>
            <person name="Magrath M.J.L."/>
            <person name="Mikheyev A.S."/>
        </authorList>
    </citation>
    <scope>NUCLEOTIDE SEQUENCE [LARGE SCALE GENOMIC DNA]</scope>
    <source>
        <strain evidence="1">Daus_M_001</strain>
        <tissue evidence="1">Leg muscle</tissue>
    </source>
</reference>
<proteinExistence type="predicted"/>
<gene>
    <name evidence="1" type="ORF">PR048_010582</name>
</gene>
<dbReference type="EMBL" id="JARBHB010000003">
    <property type="protein sequence ID" value="KAJ8891073.1"/>
    <property type="molecule type" value="Genomic_DNA"/>
</dbReference>